<evidence type="ECO:0000256" key="7">
    <source>
        <dbReference type="ARBA" id="ARBA00023242"/>
    </source>
</evidence>
<feature type="region of interest" description="Disordered" evidence="9">
    <location>
        <begin position="98"/>
        <end position="166"/>
    </location>
</feature>
<dbReference type="PANTHER" id="PTHR24208:SF168">
    <property type="entry name" value="PROTEIN APTEROUS"/>
    <property type="match status" value="1"/>
</dbReference>
<comment type="subcellular location">
    <subcellularLocation>
        <location evidence="1">Nucleus</location>
    </subcellularLocation>
</comment>
<evidence type="ECO:0000259" key="10">
    <source>
        <dbReference type="PROSITE" id="PS50023"/>
    </source>
</evidence>
<dbReference type="Proteomes" id="UP001152798">
    <property type="component" value="Chromosome 1"/>
</dbReference>
<evidence type="ECO:0000256" key="1">
    <source>
        <dbReference type="ARBA" id="ARBA00004123"/>
    </source>
</evidence>
<protein>
    <recommendedName>
        <fullName evidence="10">LIM zinc-binding domain-containing protein</fullName>
    </recommendedName>
</protein>
<gene>
    <name evidence="11" type="ORF">NEZAVI_LOCUS2088</name>
</gene>
<evidence type="ECO:0000256" key="4">
    <source>
        <dbReference type="ARBA" id="ARBA00023038"/>
    </source>
</evidence>
<organism evidence="11 12">
    <name type="scientific">Nezara viridula</name>
    <name type="common">Southern green stink bug</name>
    <name type="synonym">Cimex viridulus</name>
    <dbReference type="NCBI Taxonomy" id="85310"/>
    <lineage>
        <taxon>Eukaryota</taxon>
        <taxon>Metazoa</taxon>
        <taxon>Ecdysozoa</taxon>
        <taxon>Arthropoda</taxon>
        <taxon>Hexapoda</taxon>
        <taxon>Insecta</taxon>
        <taxon>Pterygota</taxon>
        <taxon>Neoptera</taxon>
        <taxon>Paraneoptera</taxon>
        <taxon>Hemiptera</taxon>
        <taxon>Heteroptera</taxon>
        <taxon>Panheteroptera</taxon>
        <taxon>Pentatomomorpha</taxon>
        <taxon>Pentatomoidea</taxon>
        <taxon>Pentatomidae</taxon>
        <taxon>Pentatominae</taxon>
        <taxon>Nezara</taxon>
    </lineage>
</organism>
<feature type="domain" description="LIM zinc-binding" evidence="10">
    <location>
        <begin position="36"/>
        <end position="98"/>
    </location>
</feature>
<keyword evidence="2 8" id="KW-0479">Metal-binding</keyword>
<dbReference type="SMART" id="SM00132">
    <property type="entry name" value="LIM"/>
    <property type="match status" value="1"/>
</dbReference>
<dbReference type="EMBL" id="OV725077">
    <property type="protein sequence ID" value="CAH1390984.1"/>
    <property type="molecule type" value="Genomic_DNA"/>
</dbReference>
<keyword evidence="7" id="KW-0539">Nucleus</keyword>
<dbReference type="Pfam" id="PF00412">
    <property type="entry name" value="LIM"/>
    <property type="match status" value="1"/>
</dbReference>
<evidence type="ECO:0000313" key="12">
    <source>
        <dbReference type="Proteomes" id="UP001152798"/>
    </source>
</evidence>
<dbReference type="CDD" id="cd09377">
    <property type="entry name" value="LIM2_Lhx2_Lhx9"/>
    <property type="match status" value="1"/>
</dbReference>
<evidence type="ECO:0000313" key="11">
    <source>
        <dbReference type="EMBL" id="CAH1390984.1"/>
    </source>
</evidence>
<evidence type="ECO:0000256" key="8">
    <source>
        <dbReference type="PROSITE-ProRule" id="PRU00125"/>
    </source>
</evidence>
<evidence type="ECO:0000256" key="2">
    <source>
        <dbReference type="ARBA" id="ARBA00022723"/>
    </source>
</evidence>
<dbReference type="InterPro" id="IPR050453">
    <property type="entry name" value="LIM_Homeobox_TF"/>
</dbReference>
<dbReference type="GO" id="GO:0005634">
    <property type="term" value="C:nucleus"/>
    <property type="evidence" value="ECO:0007669"/>
    <property type="project" value="UniProtKB-SubCell"/>
</dbReference>
<dbReference type="PANTHER" id="PTHR24208">
    <property type="entry name" value="LIM/HOMEOBOX PROTEIN LHX"/>
    <property type="match status" value="1"/>
</dbReference>
<evidence type="ECO:0000256" key="3">
    <source>
        <dbReference type="ARBA" id="ARBA00022833"/>
    </source>
</evidence>
<evidence type="ECO:0000256" key="9">
    <source>
        <dbReference type="SAM" id="MobiDB-lite"/>
    </source>
</evidence>
<keyword evidence="5" id="KW-0238">DNA-binding</keyword>
<dbReference type="InterPro" id="IPR001781">
    <property type="entry name" value="Znf_LIM"/>
</dbReference>
<accession>A0A9P0DZI7</accession>
<sequence>MARCHVRPYHHLPRSLSIPAGSLDYRWELTWLFSCRRCSRCGMGISSSELVMRARDEVFHLHCFSCTTCGVLLTKGDTFGMRGGALFCRPHYDPEEPPLSPAWGPRGRPRKRKLSSPEPQEHPLALTHPSVGQSFPSSEKMDGVEDSPKARRCDGGRDDTGHSHDYGDQLHVFARADSAWGPARDFNDLRCQRPVIHPQPPSSSGARSTSIVVLVGPCKGGVI</sequence>
<feature type="compositionally biased region" description="Basic and acidic residues" evidence="9">
    <location>
        <begin position="139"/>
        <end position="166"/>
    </location>
</feature>
<dbReference type="OrthoDB" id="9990008at2759"/>
<keyword evidence="3 8" id="KW-0862">Zinc</keyword>
<dbReference type="AlphaFoldDB" id="A0A9P0DZI7"/>
<keyword evidence="6" id="KW-0371">Homeobox</keyword>
<dbReference type="GO" id="GO:0000977">
    <property type="term" value="F:RNA polymerase II transcription regulatory region sequence-specific DNA binding"/>
    <property type="evidence" value="ECO:0007669"/>
    <property type="project" value="TreeGrafter"/>
</dbReference>
<evidence type="ECO:0000256" key="5">
    <source>
        <dbReference type="ARBA" id="ARBA00023125"/>
    </source>
</evidence>
<proteinExistence type="predicted"/>
<dbReference type="SUPFAM" id="SSF57716">
    <property type="entry name" value="Glucocorticoid receptor-like (DNA-binding domain)"/>
    <property type="match status" value="1"/>
</dbReference>
<name>A0A9P0DZI7_NEZVI</name>
<reference evidence="11" key="1">
    <citation type="submission" date="2022-01" db="EMBL/GenBank/DDBJ databases">
        <authorList>
            <person name="King R."/>
        </authorList>
    </citation>
    <scope>NUCLEOTIDE SEQUENCE</scope>
</reference>
<keyword evidence="4 8" id="KW-0440">LIM domain</keyword>
<dbReference type="GO" id="GO:0046872">
    <property type="term" value="F:metal ion binding"/>
    <property type="evidence" value="ECO:0007669"/>
    <property type="project" value="UniProtKB-KW"/>
</dbReference>
<dbReference type="Gene3D" id="2.10.110.10">
    <property type="entry name" value="Cysteine Rich Protein"/>
    <property type="match status" value="1"/>
</dbReference>
<dbReference type="GO" id="GO:0000981">
    <property type="term" value="F:DNA-binding transcription factor activity, RNA polymerase II-specific"/>
    <property type="evidence" value="ECO:0007669"/>
    <property type="project" value="TreeGrafter"/>
</dbReference>
<dbReference type="PROSITE" id="PS50023">
    <property type="entry name" value="LIM_DOMAIN_2"/>
    <property type="match status" value="1"/>
</dbReference>
<keyword evidence="12" id="KW-1185">Reference proteome</keyword>
<dbReference type="PROSITE" id="PS00478">
    <property type="entry name" value="LIM_DOMAIN_1"/>
    <property type="match status" value="1"/>
</dbReference>
<dbReference type="GO" id="GO:0030182">
    <property type="term" value="P:neuron differentiation"/>
    <property type="evidence" value="ECO:0007669"/>
    <property type="project" value="TreeGrafter"/>
</dbReference>
<evidence type="ECO:0000256" key="6">
    <source>
        <dbReference type="ARBA" id="ARBA00023155"/>
    </source>
</evidence>